<evidence type="ECO:0000256" key="5">
    <source>
        <dbReference type="ARBA" id="ARBA00022840"/>
    </source>
</evidence>
<protein>
    <recommendedName>
        <fullName evidence="3">asparagine synthase (glutamine-hydrolyzing)</fullName>
        <ecNumber evidence="3">6.3.5.4</ecNumber>
    </recommendedName>
</protein>
<keyword evidence="6" id="KW-0315">Glutamine amidotransferase</keyword>
<dbReference type="EC" id="6.3.5.4" evidence="3"/>
<dbReference type="Gene3D" id="3.60.20.10">
    <property type="entry name" value="Glutamine Phosphoribosylpyrophosphate, subunit 1, domain 1"/>
    <property type="match status" value="1"/>
</dbReference>
<dbReference type="SUPFAM" id="SSF56235">
    <property type="entry name" value="N-terminal nucleophile aminohydrolases (Ntn hydrolases)"/>
    <property type="match status" value="1"/>
</dbReference>
<evidence type="ECO:0000256" key="2">
    <source>
        <dbReference type="ARBA" id="ARBA00005752"/>
    </source>
</evidence>
<evidence type="ECO:0000313" key="9">
    <source>
        <dbReference type="EMBL" id="MBZ6076256.1"/>
    </source>
</evidence>
<organism evidence="9 10">
    <name type="scientific">Microvirga puerhi</name>
    <dbReference type="NCBI Taxonomy" id="2876078"/>
    <lineage>
        <taxon>Bacteria</taxon>
        <taxon>Pseudomonadati</taxon>
        <taxon>Pseudomonadota</taxon>
        <taxon>Alphaproteobacteria</taxon>
        <taxon>Hyphomicrobiales</taxon>
        <taxon>Methylobacteriaceae</taxon>
        <taxon>Microvirga</taxon>
    </lineage>
</organism>
<reference evidence="9 10" key="1">
    <citation type="submission" date="2021-09" db="EMBL/GenBank/DDBJ databases">
        <title>The complete genome sequence of a new microorganism.</title>
        <authorList>
            <person name="Zi Z."/>
        </authorList>
    </citation>
    <scope>NUCLEOTIDE SEQUENCE [LARGE SCALE GENOMIC DNA]</scope>
    <source>
        <strain evidence="9 10">WGZ8</strain>
    </source>
</reference>
<sequence>MCGIAGFAGIGEEETLRAMTSALGHRGPDAGNFWCDPSRGVFLGHRRLSIVDLGGGSQPMWTPDGEIGIVFNGEIYNHQELRRDLIDRGHIFASDHSDTEVLLHGYREWGEDLPRRLNGMWALAIYDRKAAVLWISRDRFGEKPLYYAATPSAFIFASELHALVRHPALRPTLSTIAVQKYLAFGFIPAPNSIYREVHKLPAGHNLRFDVTTRSISVQQYWDFVLDPGERVSNNAENEYAEELRLLLSRSVKQRLMADVPVGVLLSGGVDSSAIAVLAAQHSPIPIKTFSIGFAEQTFDESTYAQQVAEMIGSDHHTDQLRVDSAIEVMAEALSRLDEPMADASLLPCFLLFRHVAAHVKVALGGDGSDELFAGYDTFRALRWAQLYNRVVPQRLHNPIQLVSGLLPISHRNMSFDFRVKRTLRGLSAGPALWLPSWIGPLSPSELRAVMEEPVNIEEVYEEALLQWENCKQDNLLDRTMQFYTKLYLQDDILTKVDRSSMMHSVEARSPFLDNDLVDFVRRIPSRYKLRGNETKFILKKAVAPLLPRDVVYRPKKGFGVPIGQWMADGGLPVSDQLSIDHLFNGSLVRRWSQEHIGRKADHRSFLWARLVLDRFLVNPSRGALPI</sequence>
<dbReference type="GO" id="GO:0004066">
    <property type="term" value="F:asparagine synthase (glutamine-hydrolyzing) activity"/>
    <property type="evidence" value="ECO:0007669"/>
    <property type="project" value="UniProtKB-EC"/>
</dbReference>
<dbReference type="Proteomes" id="UP000704176">
    <property type="component" value="Unassembled WGS sequence"/>
</dbReference>
<dbReference type="InterPro" id="IPR051786">
    <property type="entry name" value="ASN_synthetase/amidase"/>
</dbReference>
<dbReference type="InterPro" id="IPR017932">
    <property type="entry name" value="GATase_2_dom"/>
</dbReference>
<dbReference type="PANTHER" id="PTHR43284">
    <property type="entry name" value="ASPARAGINE SYNTHETASE (GLUTAMINE-HYDROLYZING)"/>
    <property type="match status" value="1"/>
</dbReference>
<gene>
    <name evidence="9" type="primary">asnB</name>
    <name evidence="9" type="ORF">K9B37_08135</name>
</gene>
<proteinExistence type="inferred from homology"/>
<dbReference type="InterPro" id="IPR029055">
    <property type="entry name" value="Ntn_hydrolases_N"/>
</dbReference>
<dbReference type="PROSITE" id="PS51278">
    <property type="entry name" value="GATASE_TYPE_2"/>
    <property type="match status" value="1"/>
</dbReference>
<dbReference type="CDD" id="cd00712">
    <property type="entry name" value="AsnB"/>
    <property type="match status" value="1"/>
</dbReference>
<dbReference type="PANTHER" id="PTHR43284:SF1">
    <property type="entry name" value="ASPARAGINE SYNTHETASE"/>
    <property type="match status" value="1"/>
</dbReference>
<comment type="catalytic activity">
    <reaction evidence="7">
        <text>L-aspartate + L-glutamine + ATP + H2O = L-asparagine + L-glutamate + AMP + diphosphate + H(+)</text>
        <dbReference type="Rhea" id="RHEA:12228"/>
        <dbReference type="ChEBI" id="CHEBI:15377"/>
        <dbReference type="ChEBI" id="CHEBI:15378"/>
        <dbReference type="ChEBI" id="CHEBI:29985"/>
        <dbReference type="ChEBI" id="CHEBI:29991"/>
        <dbReference type="ChEBI" id="CHEBI:30616"/>
        <dbReference type="ChEBI" id="CHEBI:33019"/>
        <dbReference type="ChEBI" id="CHEBI:58048"/>
        <dbReference type="ChEBI" id="CHEBI:58359"/>
        <dbReference type="ChEBI" id="CHEBI:456215"/>
        <dbReference type="EC" id="6.3.5.4"/>
    </reaction>
</comment>
<dbReference type="Gene3D" id="3.40.50.620">
    <property type="entry name" value="HUPs"/>
    <property type="match status" value="1"/>
</dbReference>
<comment type="similarity">
    <text evidence="2">Belongs to the asparagine synthetase family.</text>
</comment>
<keyword evidence="4" id="KW-0547">Nucleotide-binding</keyword>
<dbReference type="Pfam" id="PF13537">
    <property type="entry name" value="GATase_7"/>
    <property type="match status" value="1"/>
</dbReference>
<dbReference type="InterPro" id="IPR001962">
    <property type="entry name" value="Asn_synthase"/>
</dbReference>
<dbReference type="InterPro" id="IPR014729">
    <property type="entry name" value="Rossmann-like_a/b/a_fold"/>
</dbReference>
<keyword evidence="9" id="KW-0436">Ligase</keyword>
<dbReference type="InterPro" id="IPR033738">
    <property type="entry name" value="AsnB_N"/>
</dbReference>
<dbReference type="SUPFAM" id="SSF52402">
    <property type="entry name" value="Adenine nucleotide alpha hydrolases-like"/>
    <property type="match status" value="1"/>
</dbReference>
<evidence type="ECO:0000313" key="10">
    <source>
        <dbReference type="Proteomes" id="UP000704176"/>
    </source>
</evidence>
<evidence type="ECO:0000256" key="4">
    <source>
        <dbReference type="ARBA" id="ARBA00022741"/>
    </source>
</evidence>
<dbReference type="InterPro" id="IPR006426">
    <property type="entry name" value="Asn_synth_AEB"/>
</dbReference>
<keyword evidence="10" id="KW-1185">Reference proteome</keyword>
<evidence type="ECO:0000256" key="6">
    <source>
        <dbReference type="ARBA" id="ARBA00022962"/>
    </source>
</evidence>
<dbReference type="RefSeq" id="WP_224312587.1">
    <property type="nucleotide sequence ID" value="NZ_JAIRBM010000005.1"/>
</dbReference>
<dbReference type="Pfam" id="PF00733">
    <property type="entry name" value="Asn_synthase"/>
    <property type="match status" value="1"/>
</dbReference>
<comment type="pathway">
    <text evidence="1">Amino-acid biosynthesis; L-asparagine biosynthesis; L-asparagine from L-aspartate (L-Gln route): step 1/1.</text>
</comment>
<dbReference type="CDD" id="cd01991">
    <property type="entry name" value="Asn_synthase_B_C"/>
    <property type="match status" value="1"/>
</dbReference>
<dbReference type="NCBIfam" id="TIGR01536">
    <property type="entry name" value="asn_synth_AEB"/>
    <property type="match status" value="1"/>
</dbReference>
<evidence type="ECO:0000259" key="8">
    <source>
        <dbReference type="PROSITE" id="PS51278"/>
    </source>
</evidence>
<dbReference type="PIRSF" id="PIRSF001589">
    <property type="entry name" value="Asn_synthetase_glu-h"/>
    <property type="match status" value="1"/>
</dbReference>
<evidence type="ECO:0000256" key="7">
    <source>
        <dbReference type="ARBA" id="ARBA00048741"/>
    </source>
</evidence>
<dbReference type="EMBL" id="JAIRBM010000005">
    <property type="protein sequence ID" value="MBZ6076256.1"/>
    <property type="molecule type" value="Genomic_DNA"/>
</dbReference>
<name>A0ABS7VL58_9HYPH</name>
<feature type="domain" description="Glutamine amidotransferase type-2" evidence="8">
    <location>
        <begin position="2"/>
        <end position="211"/>
    </location>
</feature>
<keyword evidence="5" id="KW-0067">ATP-binding</keyword>
<evidence type="ECO:0000256" key="3">
    <source>
        <dbReference type="ARBA" id="ARBA00012737"/>
    </source>
</evidence>
<evidence type="ECO:0000256" key="1">
    <source>
        <dbReference type="ARBA" id="ARBA00005187"/>
    </source>
</evidence>
<accession>A0ABS7VL58</accession>
<comment type="caution">
    <text evidence="9">The sequence shown here is derived from an EMBL/GenBank/DDBJ whole genome shotgun (WGS) entry which is preliminary data.</text>
</comment>